<keyword evidence="4" id="KW-1185">Reference proteome</keyword>
<keyword evidence="2" id="KW-0812">Transmembrane</keyword>
<reference evidence="3 4" key="1">
    <citation type="submission" date="2019-02" db="EMBL/GenBank/DDBJ databases">
        <title>Apibacter muscae sp. nov.: a novel member of the house fly microbiota.</title>
        <authorList>
            <person name="Park R."/>
        </authorList>
    </citation>
    <scope>NUCLEOTIDE SEQUENCE [LARGE SCALE GENOMIC DNA]</scope>
    <source>
        <strain evidence="3 4">AL1</strain>
    </source>
</reference>
<feature type="transmembrane region" description="Helical" evidence="2">
    <location>
        <begin position="59"/>
        <end position="82"/>
    </location>
</feature>
<evidence type="ECO:0000313" key="3">
    <source>
        <dbReference type="EMBL" id="TWP30715.1"/>
    </source>
</evidence>
<evidence type="ECO:0000256" key="2">
    <source>
        <dbReference type="SAM" id="Phobius"/>
    </source>
</evidence>
<keyword evidence="1" id="KW-0175">Coiled coil</keyword>
<dbReference type="EMBL" id="SELH01000011">
    <property type="protein sequence ID" value="TWP30715.1"/>
    <property type="molecule type" value="Genomic_DNA"/>
</dbReference>
<feature type="coiled-coil region" evidence="1">
    <location>
        <begin position="93"/>
        <end position="120"/>
    </location>
</feature>
<accession>A0A563DKH4</accession>
<dbReference type="AlphaFoldDB" id="A0A563DKH4"/>
<sequence>MKKMNYINNFFNKIPDWLSSRLSIFIYLFLLFYLVIFALLCIIIPSWKDFMPSDNAQLIFGNYTNVISALGASIAAGSGVSVHKSSQISRRNHRELLDTIKKLNNRLDELNKSISDNKKI</sequence>
<organism evidence="3 4">
    <name type="scientific">Apibacter muscae</name>
    <dbReference type="NCBI Taxonomy" id="2509004"/>
    <lineage>
        <taxon>Bacteria</taxon>
        <taxon>Pseudomonadati</taxon>
        <taxon>Bacteroidota</taxon>
        <taxon>Flavobacteriia</taxon>
        <taxon>Flavobacteriales</taxon>
        <taxon>Weeksellaceae</taxon>
        <taxon>Apibacter</taxon>
    </lineage>
</organism>
<name>A0A563DKH4_9FLAO</name>
<keyword evidence="2" id="KW-0472">Membrane</keyword>
<proteinExistence type="predicted"/>
<feature type="transmembrane region" description="Helical" evidence="2">
    <location>
        <begin position="21"/>
        <end position="47"/>
    </location>
</feature>
<keyword evidence="2" id="KW-1133">Transmembrane helix</keyword>
<evidence type="ECO:0000256" key="1">
    <source>
        <dbReference type="SAM" id="Coils"/>
    </source>
</evidence>
<comment type="caution">
    <text evidence="3">The sequence shown here is derived from an EMBL/GenBank/DDBJ whole genome shotgun (WGS) entry which is preliminary data.</text>
</comment>
<evidence type="ECO:0000313" key="4">
    <source>
        <dbReference type="Proteomes" id="UP000319499"/>
    </source>
</evidence>
<gene>
    <name evidence="3" type="ORF">ETU09_01505</name>
</gene>
<dbReference type="Proteomes" id="UP000319499">
    <property type="component" value="Unassembled WGS sequence"/>
</dbReference>
<protein>
    <submittedName>
        <fullName evidence="3">Uncharacterized protein</fullName>
    </submittedName>
</protein>